<organism evidence="1 2">
    <name type="scientific">Hyaloscypha hepaticicola</name>
    <dbReference type="NCBI Taxonomy" id="2082293"/>
    <lineage>
        <taxon>Eukaryota</taxon>
        <taxon>Fungi</taxon>
        <taxon>Dikarya</taxon>
        <taxon>Ascomycota</taxon>
        <taxon>Pezizomycotina</taxon>
        <taxon>Leotiomycetes</taxon>
        <taxon>Helotiales</taxon>
        <taxon>Hyaloscyphaceae</taxon>
        <taxon>Hyaloscypha</taxon>
    </lineage>
</organism>
<accession>A0A2J6PPR5</accession>
<dbReference type="Proteomes" id="UP000235672">
    <property type="component" value="Unassembled WGS sequence"/>
</dbReference>
<dbReference type="EMBL" id="KZ613508">
    <property type="protein sequence ID" value="PMD16025.1"/>
    <property type="molecule type" value="Genomic_DNA"/>
</dbReference>
<gene>
    <name evidence="1" type="ORF">NA56DRAFT_709108</name>
</gene>
<sequence length="74" mass="8583">MLAAFLISADVPEEEIQKFLTVQNYEGWQRQDLVRTLEKRLGSSYKVYMSEIKTMNKLMEVLAEILSLKNGDLD</sequence>
<reference evidence="1 2" key="1">
    <citation type="submission" date="2016-05" db="EMBL/GenBank/DDBJ databases">
        <title>A degradative enzymes factory behind the ericoid mycorrhizal symbiosis.</title>
        <authorList>
            <consortium name="DOE Joint Genome Institute"/>
            <person name="Martino E."/>
            <person name="Morin E."/>
            <person name="Grelet G."/>
            <person name="Kuo A."/>
            <person name="Kohler A."/>
            <person name="Daghino S."/>
            <person name="Barry K."/>
            <person name="Choi C."/>
            <person name="Cichocki N."/>
            <person name="Clum A."/>
            <person name="Copeland A."/>
            <person name="Hainaut M."/>
            <person name="Haridas S."/>
            <person name="Labutti K."/>
            <person name="Lindquist E."/>
            <person name="Lipzen A."/>
            <person name="Khouja H.-R."/>
            <person name="Murat C."/>
            <person name="Ohm R."/>
            <person name="Olson A."/>
            <person name="Spatafora J."/>
            <person name="Veneault-Fourrey C."/>
            <person name="Henrissat B."/>
            <person name="Grigoriev I."/>
            <person name="Martin F."/>
            <person name="Perotto S."/>
        </authorList>
    </citation>
    <scope>NUCLEOTIDE SEQUENCE [LARGE SCALE GENOMIC DNA]</scope>
    <source>
        <strain evidence="1 2">UAMH 7357</strain>
    </source>
</reference>
<dbReference type="OrthoDB" id="3565018at2759"/>
<evidence type="ECO:0000313" key="2">
    <source>
        <dbReference type="Proteomes" id="UP000235672"/>
    </source>
</evidence>
<dbReference type="AlphaFoldDB" id="A0A2J6PPR5"/>
<name>A0A2J6PPR5_9HELO</name>
<proteinExistence type="predicted"/>
<keyword evidence="2" id="KW-1185">Reference proteome</keyword>
<dbReference type="STRING" id="1745343.A0A2J6PPR5"/>
<protein>
    <submittedName>
        <fullName evidence="1">Uncharacterized protein</fullName>
    </submittedName>
</protein>
<evidence type="ECO:0000313" key="1">
    <source>
        <dbReference type="EMBL" id="PMD16025.1"/>
    </source>
</evidence>